<sequence>MKVLKVLQQGLLATALVSLGGCSLFEDEELTYKELQPFNATVNPSAQWDVSVGDGVENFFSRLNPAVVGDVIVAADRDGYVAAYSRSDGKRVWERDLQAEYTAQGASWLDGTESLRISGGVTGYAGKALLASENGDVFMLDAATGEVNWHAKVNAEIVADPAFDGSYVVVAAGNGQIFAFDAENGEEIWNLPTDVPALTLRGNSKPTLAAGGAIIGTATGKLTVVVLQNGQQAWEARLAVPKGATELQRLVDVDSAPIVSGPTIYNIAYNGQLAAVEIRTGRIVWQREYSSFQNLAMYGSNLYLTDTQDHVYSINTDGGIERWVNNDFEGRELTAPVYFQGYIVVGDDFGYLHFIDAQTGKTSGRLELDDAAYSQPVVEDDQLFIQTRDGTLLAVRIN</sequence>
<dbReference type="PANTHER" id="PTHR34512:SF30">
    <property type="entry name" value="OUTER MEMBRANE PROTEIN ASSEMBLY FACTOR BAMB"/>
    <property type="match status" value="1"/>
</dbReference>
<dbReference type="GO" id="GO:0009279">
    <property type="term" value="C:cell outer membrane"/>
    <property type="evidence" value="ECO:0007669"/>
    <property type="project" value="UniProtKB-SubCell"/>
</dbReference>
<keyword evidence="4" id="KW-0449">Lipoprotein</keyword>
<evidence type="ECO:0000313" key="7">
    <source>
        <dbReference type="Proteomes" id="UP000053718"/>
    </source>
</evidence>
<evidence type="ECO:0000256" key="4">
    <source>
        <dbReference type="HAMAP-Rule" id="MF_00923"/>
    </source>
</evidence>
<dbReference type="InterPro" id="IPR015943">
    <property type="entry name" value="WD40/YVTN_repeat-like_dom_sf"/>
</dbReference>
<reference evidence="6 7" key="1">
    <citation type="submission" date="2014-06" db="EMBL/GenBank/DDBJ databases">
        <title>Draft genome sequence of Idiomarina sp. MCCC 1A10513.</title>
        <authorList>
            <person name="Du J."/>
            <person name="Lai Q."/>
            <person name="Shao Z."/>
        </authorList>
    </citation>
    <scope>NUCLEOTIDE SEQUENCE [LARGE SCALE GENOMIC DNA]</scope>
    <source>
        <strain evidence="6 7">MCCC 1A10513</strain>
    </source>
</reference>
<dbReference type="STRING" id="1517416.IDAT_05600"/>
<dbReference type="PANTHER" id="PTHR34512">
    <property type="entry name" value="CELL SURFACE PROTEIN"/>
    <property type="match status" value="1"/>
</dbReference>
<dbReference type="NCBIfam" id="NF008351">
    <property type="entry name" value="PRK11138.1"/>
    <property type="match status" value="1"/>
</dbReference>
<gene>
    <name evidence="4" type="primary">bamB</name>
    <name evidence="6" type="ORF">IDAT_05600</name>
</gene>
<dbReference type="OrthoDB" id="5173551at2"/>
<dbReference type="NCBIfam" id="TIGR03300">
    <property type="entry name" value="assembly_YfgL"/>
    <property type="match status" value="1"/>
</dbReference>
<feature type="domain" description="Pyrrolo-quinoline quinone repeat" evidence="5">
    <location>
        <begin position="77"/>
        <end position="323"/>
    </location>
</feature>
<dbReference type="InterPro" id="IPR002372">
    <property type="entry name" value="PQQ_rpt_dom"/>
</dbReference>
<dbReference type="InterPro" id="IPR011047">
    <property type="entry name" value="Quinoprotein_ADH-like_sf"/>
</dbReference>
<dbReference type="Pfam" id="PF13360">
    <property type="entry name" value="PQQ_2"/>
    <property type="match status" value="1"/>
</dbReference>
<dbReference type="PROSITE" id="PS51257">
    <property type="entry name" value="PROKAR_LIPOPROTEIN"/>
    <property type="match status" value="1"/>
</dbReference>
<dbReference type="EMBL" id="JPIN01000005">
    <property type="protein sequence ID" value="KFZ29150.1"/>
    <property type="molecule type" value="Genomic_DNA"/>
</dbReference>
<proteinExistence type="inferred from homology"/>
<dbReference type="Gene3D" id="2.130.10.10">
    <property type="entry name" value="YVTN repeat-like/Quinoprotein amine dehydrogenase"/>
    <property type="match status" value="1"/>
</dbReference>
<comment type="similarity">
    <text evidence="4">Belongs to the BamB family.</text>
</comment>
<comment type="function">
    <text evidence="4">Part of the outer membrane protein assembly complex, which is involved in assembly and insertion of beta-barrel proteins into the outer membrane.</text>
</comment>
<dbReference type="InterPro" id="IPR017687">
    <property type="entry name" value="BamB"/>
</dbReference>
<dbReference type="eggNOG" id="COG1520">
    <property type="taxonomic scope" value="Bacteria"/>
</dbReference>
<dbReference type="InterPro" id="IPR018391">
    <property type="entry name" value="PQQ_b-propeller_rpt"/>
</dbReference>
<evidence type="ECO:0000256" key="1">
    <source>
        <dbReference type="ARBA" id="ARBA00022729"/>
    </source>
</evidence>
<comment type="caution">
    <text evidence="6">The sequence shown here is derived from an EMBL/GenBank/DDBJ whole genome shotgun (WGS) entry which is preliminary data.</text>
</comment>
<dbReference type="GO" id="GO:0051205">
    <property type="term" value="P:protein insertion into membrane"/>
    <property type="evidence" value="ECO:0007669"/>
    <property type="project" value="UniProtKB-UniRule"/>
</dbReference>
<comment type="subunit">
    <text evidence="4">Part of the Bam complex.</text>
</comment>
<comment type="subcellular location">
    <subcellularLocation>
        <location evidence="4">Cell outer membrane</location>
        <topology evidence="4">Lipid-anchor</topology>
    </subcellularLocation>
</comment>
<evidence type="ECO:0000256" key="3">
    <source>
        <dbReference type="ARBA" id="ARBA00023237"/>
    </source>
</evidence>
<protein>
    <recommendedName>
        <fullName evidence="4">Outer membrane protein assembly factor BamB</fullName>
    </recommendedName>
</protein>
<name>A0A094IN81_9GAMM</name>
<keyword evidence="2 4" id="KW-0472">Membrane</keyword>
<keyword evidence="7" id="KW-1185">Reference proteome</keyword>
<evidence type="ECO:0000259" key="5">
    <source>
        <dbReference type="Pfam" id="PF13360"/>
    </source>
</evidence>
<dbReference type="AlphaFoldDB" id="A0A094IN81"/>
<dbReference type="SUPFAM" id="SSF50998">
    <property type="entry name" value="Quinoprotein alcohol dehydrogenase-like"/>
    <property type="match status" value="1"/>
</dbReference>
<dbReference type="HAMAP" id="MF_00923">
    <property type="entry name" value="OM_assembly_BamB"/>
    <property type="match status" value="1"/>
</dbReference>
<evidence type="ECO:0000256" key="2">
    <source>
        <dbReference type="ARBA" id="ARBA00023136"/>
    </source>
</evidence>
<accession>A0A094IN81</accession>
<dbReference type="SMART" id="SM00564">
    <property type="entry name" value="PQQ"/>
    <property type="match status" value="7"/>
</dbReference>
<keyword evidence="1 4" id="KW-0732">Signal</keyword>
<dbReference type="Proteomes" id="UP000053718">
    <property type="component" value="Unassembled WGS sequence"/>
</dbReference>
<organism evidence="6 7">
    <name type="scientific">Pseudidiomarina atlantica</name>
    <dbReference type="NCBI Taxonomy" id="1517416"/>
    <lineage>
        <taxon>Bacteria</taxon>
        <taxon>Pseudomonadati</taxon>
        <taxon>Pseudomonadota</taxon>
        <taxon>Gammaproteobacteria</taxon>
        <taxon>Alteromonadales</taxon>
        <taxon>Idiomarinaceae</taxon>
        <taxon>Pseudidiomarina</taxon>
    </lineage>
</organism>
<keyword evidence="4" id="KW-0564">Palmitate</keyword>
<evidence type="ECO:0000313" key="6">
    <source>
        <dbReference type="EMBL" id="KFZ29150.1"/>
    </source>
</evidence>
<dbReference type="RefSeq" id="WP_034731605.1">
    <property type="nucleotide sequence ID" value="NZ_JPIN01000005.1"/>
</dbReference>
<keyword evidence="3 4" id="KW-0998">Cell outer membrane</keyword>
<dbReference type="GO" id="GO:0043165">
    <property type="term" value="P:Gram-negative-bacterium-type cell outer membrane assembly"/>
    <property type="evidence" value="ECO:0007669"/>
    <property type="project" value="UniProtKB-UniRule"/>
</dbReference>